<evidence type="ECO:0000256" key="1">
    <source>
        <dbReference type="SAM" id="Coils"/>
    </source>
</evidence>
<evidence type="ECO:0008006" key="3">
    <source>
        <dbReference type="Google" id="ProtNLM"/>
    </source>
</evidence>
<dbReference type="OrthoDB" id="8047450at2759"/>
<dbReference type="EMBL" id="GAKP01008875">
    <property type="protein sequence ID" value="JAC50077.1"/>
    <property type="molecule type" value="Transcribed_RNA"/>
</dbReference>
<name>A0A034W703_BACDO</name>
<protein>
    <recommendedName>
        <fullName evidence="3">Augmin complex subunit dgt5</fullName>
    </recommendedName>
</protein>
<accession>A0A034W703</accession>
<evidence type="ECO:0000313" key="2">
    <source>
        <dbReference type="EMBL" id="JAC50077.1"/>
    </source>
</evidence>
<sequence length="717" mass="82094">MPLEMDIEHFQMWAARLGCPPDAIPTQESLKSIYKSRQRDLFCNLIKRVRSRQDAREVRESILLQRLEKQKGHMVSASARIFLPQELQVFLKVKDLIKQKEDVAMRLDEYRKEYETLAINIKTKNIQHISLQHKQKTLRSRINILNFKSVALRKQIKQEENNKKLIIATMPVRLTVKNASEIIAMDEVKQALRDLDDFYTLYINQGSSPTTVQEAKDVLWVKMRAIFSRIPNFIFFNVIMRLKEEQLQYVMSLINKSNNEDSASHSLSGVGSKEPLSSFDIKLLQTKADLLGIVVKYLSARKERIMLEEKFSDAYGPFVDELEKKVNLFNANTNENINETISDYLVQYNLRNFSKSQNDFIAQQIEQCKADIDYGARQLENHEVILGSIKHVYSNINTSINRIQYEMLQLGQIKEKILYSKNMLKRMVDDMQVSTIGAAVAPITSGCMKSNFLPTKLKVNNNISTIGDSFEMGGGDTVFCSTKLDFDSTMMSLNSTSTNNTGTSRRSVGCADTTLMPAATACNNNETRFVLPPYSSELSTFAEIPFEKFSCITKECAYHVLPNPLIVESRELSSTMQLAPGSLLTASGALQEVRNRIKWACLIAQHSLDLKLDLDLVMVDAQSCKQKIKQHREQIEEMLDKIDVVNINTNRTLHKLSKLYDFMLANPLRHYIPAERNYNNQTYADYEAEFLMYYRMATVGASIKLNISIKRLSITLK</sequence>
<keyword evidence="1" id="KW-0175">Coiled coil</keyword>
<feature type="coiled-coil region" evidence="1">
    <location>
        <begin position="93"/>
        <end position="127"/>
    </location>
</feature>
<reference evidence="2" key="1">
    <citation type="journal article" date="2014" name="BMC Genomics">
        <title>Characterizing the developmental transcriptome of the oriental fruit fly, Bactrocera dorsalis (Diptera: Tephritidae) through comparative genomic analysis with Drosophila melanogaster utilizing modENCODE datasets.</title>
        <authorList>
            <person name="Geib S.M."/>
            <person name="Calla B."/>
            <person name="Hall B."/>
            <person name="Hou S."/>
            <person name="Manoukis N.C."/>
        </authorList>
    </citation>
    <scope>NUCLEOTIDE SEQUENCE</scope>
    <source>
        <strain evidence="2">Punador</strain>
    </source>
</reference>
<feature type="coiled-coil region" evidence="1">
    <location>
        <begin position="621"/>
        <end position="648"/>
    </location>
</feature>
<organism evidence="2">
    <name type="scientific">Bactrocera dorsalis</name>
    <name type="common">Oriental fruit fly</name>
    <name type="synonym">Dacus dorsalis</name>
    <dbReference type="NCBI Taxonomy" id="27457"/>
    <lineage>
        <taxon>Eukaryota</taxon>
        <taxon>Metazoa</taxon>
        <taxon>Ecdysozoa</taxon>
        <taxon>Arthropoda</taxon>
        <taxon>Hexapoda</taxon>
        <taxon>Insecta</taxon>
        <taxon>Pterygota</taxon>
        <taxon>Neoptera</taxon>
        <taxon>Endopterygota</taxon>
        <taxon>Diptera</taxon>
        <taxon>Brachycera</taxon>
        <taxon>Muscomorpha</taxon>
        <taxon>Tephritoidea</taxon>
        <taxon>Tephritidae</taxon>
        <taxon>Bactrocera</taxon>
        <taxon>Bactrocera</taxon>
    </lineage>
</organism>
<dbReference type="AlphaFoldDB" id="A0A034W703"/>
<proteinExistence type="predicted"/>